<dbReference type="SUPFAM" id="SSF53335">
    <property type="entry name" value="S-adenosyl-L-methionine-dependent methyltransferases"/>
    <property type="match status" value="1"/>
</dbReference>
<dbReference type="Gene3D" id="3.40.50.150">
    <property type="entry name" value="Vaccinia Virus protein VP39"/>
    <property type="match status" value="2"/>
</dbReference>
<name>A0A382IWY5_9ZZZZ</name>
<organism evidence="1">
    <name type="scientific">marine metagenome</name>
    <dbReference type="NCBI Taxonomy" id="408172"/>
    <lineage>
        <taxon>unclassified sequences</taxon>
        <taxon>metagenomes</taxon>
        <taxon>ecological metagenomes</taxon>
    </lineage>
</organism>
<evidence type="ECO:0000313" key="1">
    <source>
        <dbReference type="EMBL" id="SVC04048.1"/>
    </source>
</evidence>
<dbReference type="AlphaFoldDB" id="A0A382IWY5"/>
<reference evidence="1" key="1">
    <citation type="submission" date="2018-05" db="EMBL/GenBank/DDBJ databases">
        <authorList>
            <person name="Lanie J.A."/>
            <person name="Ng W.-L."/>
            <person name="Kazmierczak K.M."/>
            <person name="Andrzejewski T.M."/>
            <person name="Davidsen T.M."/>
            <person name="Wayne K.J."/>
            <person name="Tettelin H."/>
            <person name="Glass J.I."/>
            <person name="Rusch D."/>
            <person name="Podicherti R."/>
            <person name="Tsui H.-C.T."/>
            <person name="Winkler M.E."/>
        </authorList>
    </citation>
    <scope>NUCLEOTIDE SEQUENCE</scope>
</reference>
<dbReference type="InterPro" id="IPR029063">
    <property type="entry name" value="SAM-dependent_MTases_sf"/>
</dbReference>
<proteinExistence type="predicted"/>
<dbReference type="EMBL" id="UINC01070137">
    <property type="protein sequence ID" value="SVC04048.1"/>
    <property type="molecule type" value="Genomic_DNA"/>
</dbReference>
<evidence type="ECO:0008006" key="2">
    <source>
        <dbReference type="Google" id="ProtNLM"/>
    </source>
</evidence>
<protein>
    <recommendedName>
        <fullName evidence="2">Methyltransferase type 11 domain-containing protein</fullName>
    </recommendedName>
</protein>
<gene>
    <name evidence="1" type="ORF">METZ01_LOCUS256902</name>
</gene>
<accession>A0A382IWY5</accession>
<sequence length="217" mass="25019">MSKQVNIEGTVLPIEELHFSFITHALRHKFGFLESSRSDIPTNGDGEIIPLYTYPCYEWLNSIEWESSRIFEYGSGYSTKWWLNKGADVWGVEHDEEWFNKTPDKKFVYKSEPIGYANSILEHARPFDVIVIDGAWRSGCIQPALEMVSEHGMIILDNTDKFTKSKEELDKSDLIPIHFHGFKPIHVESETTSCYLKRGFRRTPKNIIPMGGTKRDG</sequence>